<evidence type="ECO:0000256" key="6">
    <source>
        <dbReference type="SAM" id="Phobius"/>
    </source>
</evidence>
<proteinExistence type="inferred from homology"/>
<feature type="transmembrane region" description="Helical" evidence="6">
    <location>
        <begin position="89"/>
        <end position="110"/>
    </location>
</feature>
<accession>A0AAV6GUU6</accession>
<evidence type="ECO:0000256" key="1">
    <source>
        <dbReference type="ARBA" id="ARBA00004370"/>
    </source>
</evidence>
<dbReference type="PANTHER" id="PTHR10414">
    <property type="entry name" value="ETHANOLAMINEPHOSPHOTRANSFERASE"/>
    <property type="match status" value="1"/>
</dbReference>
<evidence type="ECO:0000313" key="8">
    <source>
        <dbReference type="EMBL" id="KAG5277162.1"/>
    </source>
</evidence>
<dbReference type="PANTHER" id="PTHR10414:SF47">
    <property type="entry name" value="ETHANOLAMINEPHOSPHOTRANSFERASE 1"/>
    <property type="match status" value="1"/>
</dbReference>
<keyword evidence="5" id="KW-1208">Phospholipid metabolism</keyword>
<evidence type="ECO:0000256" key="7">
    <source>
        <dbReference type="SAM" id="SignalP"/>
    </source>
</evidence>
<keyword evidence="4" id="KW-0443">Lipid metabolism</keyword>
<dbReference type="AlphaFoldDB" id="A0AAV6GUU6"/>
<feature type="transmembrane region" description="Helical" evidence="6">
    <location>
        <begin position="65"/>
        <end position="83"/>
    </location>
</feature>
<name>A0AAV6GUU6_9TELE</name>
<reference evidence="8" key="1">
    <citation type="submission" date="2020-10" db="EMBL/GenBank/DDBJ databases">
        <title>Chromosome-scale genome assembly of the Allis shad, Alosa alosa.</title>
        <authorList>
            <person name="Margot Z."/>
            <person name="Christophe K."/>
            <person name="Cabau C."/>
            <person name="Louis A."/>
            <person name="Berthelot C."/>
            <person name="Parey E."/>
            <person name="Roest Crollius H."/>
            <person name="Montfort J."/>
            <person name="Robinson-Rechavi M."/>
            <person name="Bucao C."/>
            <person name="Bouchez O."/>
            <person name="Gislard M."/>
            <person name="Lluch J."/>
            <person name="Milhes M."/>
            <person name="Lampietro C."/>
            <person name="Lopez Roques C."/>
            <person name="Donnadieu C."/>
            <person name="Braasch I."/>
            <person name="Desvignes T."/>
            <person name="Postlethwait J."/>
            <person name="Bobe J."/>
            <person name="Guiguen Y."/>
        </authorList>
    </citation>
    <scope>NUCLEOTIDE SEQUENCE</scope>
    <source>
        <strain evidence="8">M-15738</strain>
        <tissue evidence="8">Blood</tissue>
    </source>
</reference>
<keyword evidence="4" id="KW-0444">Lipid biosynthesis</keyword>
<protein>
    <submittedName>
        <fullName evidence="8">Uncharacterized protein</fullName>
    </submittedName>
</protein>
<dbReference type="GO" id="GO:0006646">
    <property type="term" value="P:phosphatidylethanolamine biosynthetic process"/>
    <property type="evidence" value="ECO:0007669"/>
    <property type="project" value="TreeGrafter"/>
</dbReference>
<dbReference type="InterPro" id="IPR014472">
    <property type="entry name" value="CHOPT"/>
</dbReference>
<feature type="transmembrane region" description="Helical" evidence="6">
    <location>
        <begin position="35"/>
        <end position="53"/>
    </location>
</feature>
<evidence type="ECO:0000256" key="3">
    <source>
        <dbReference type="ARBA" id="ARBA00023136"/>
    </source>
</evidence>
<comment type="caution">
    <text evidence="8">The sequence shown here is derived from an EMBL/GenBank/DDBJ whole genome shotgun (WGS) entry which is preliminary data.</text>
</comment>
<dbReference type="GO" id="GO:0005794">
    <property type="term" value="C:Golgi apparatus"/>
    <property type="evidence" value="ECO:0007669"/>
    <property type="project" value="TreeGrafter"/>
</dbReference>
<dbReference type="Proteomes" id="UP000823561">
    <property type="component" value="Chromosome 8"/>
</dbReference>
<feature type="signal peptide" evidence="7">
    <location>
        <begin position="1"/>
        <end position="22"/>
    </location>
</feature>
<comment type="subcellular location">
    <subcellularLocation>
        <location evidence="1">Membrane</location>
    </subcellularLocation>
</comment>
<comment type="similarity">
    <text evidence="2">Belongs to the CDP-alcohol phosphatidyltransferase class-I family.</text>
</comment>
<dbReference type="GO" id="GO:0005789">
    <property type="term" value="C:endoplasmic reticulum membrane"/>
    <property type="evidence" value="ECO:0007669"/>
    <property type="project" value="TreeGrafter"/>
</dbReference>
<evidence type="ECO:0000256" key="4">
    <source>
        <dbReference type="ARBA" id="ARBA00023209"/>
    </source>
</evidence>
<keyword evidence="6" id="KW-1133">Transmembrane helix</keyword>
<evidence type="ECO:0000256" key="5">
    <source>
        <dbReference type="ARBA" id="ARBA00023264"/>
    </source>
</evidence>
<feature type="chain" id="PRO_5043675182" evidence="7">
    <location>
        <begin position="23"/>
        <end position="130"/>
    </location>
</feature>
<evidence type="ECO:0000313" key="9">
    <source>
        <dbReference type="Proteomes" id="UP000823561"/>
    </source>
</evidence>
<keyword evidence="6" id="KW-0812">Transmembrane</keyword>
<keyword evidence="4" id="KW-0594">Phospholipid biosynthesis</keyword>
<dbReference type="EMBL" id="JADWDJ010000008">
    <property type="protein sequence ID" value="KAG5277162.1"/>
    <property type="molecule type" value="Genomic_DNA"/>
</dbReference>
<keyword evidence="3 6" id="KW-0472">Membrane</keyword>
<dbReference type="GO" id="GO:0004307">
    <property type="term" value="F:ethanolaminephosphotransferase activity"/>
    <property type="evidence" value="ECO:0007669"/>
    <property type="project" value="TreeGrafter"/>
</dbReference>
<organism evidence="8 9">
    <name type="scientific">Alosa alosa</name>
    <name type="common">allis shad</name>
    <dbReference type="NCBI Taxonomy" id="278164"/>
    <lineage>
        <taxon>Eukaryota</taxon>
        <taxon>Metazoa</taxon>
        <taxon>Chordata</taxon>
        <taxon>Craniata</taxon>
        <taxon>Vertebrata</taxon>
        <taxon>Euteleostomi</taxon>
        <taxon>Actinopterygii</taxon>
        <taxon>Neopterygii</taxon>
        <taxon>Teleostei</taxon>
        <taxon>Clupei</taxon>
        <taxon>Clupeiformes</taxon>
        <taxon>Clupeoidei</taxon>
        <taxon>Clupeidae</taxon>
        <taxon>Alosa</taxon>
    </lineage>
</organism>
<sequence length="130" mass="14520">MQALLPFLSPLLLFILSTLWVALSPNDILQQQPRIFFLMVGTAFANVTCKLIVCQMSNTRCQPLSWLLVPMGGLVLLVVSGVVTHSEPLLLYLWTVTVILAHVHYGVCVVHQLSDHFDIYAFSLKKPNSD</sequence>
<keyword evidence="7" id="KW-0732">Signal</keyword>
<evidence type="ECO:0000256" key="2">
    <source>
        <dbReference type="ARBA" id="ARBA00010441"/>
    </source>
</evidence>
<keyword evidence="9" id="KW-1185">Reference proteome</keyword>
<gene>
    <name evidence="8" type="ORF">AALO_G00114260</name>
</gene>